<evidence type="ECO:0000313" key="3">
    <source>
        <dbReference type="Proteomes" id="UP000815677"/>
    </source>
</evidence>
<evidence type="ECO:0000256" key="1">
    <source>
        <dbReference type="SAM" id="Phobius"/>
    </source>
</evidence>
<dbReference type="Proteomes" id="UP000815677">
    <property type="component" value="Unassembled WGS sequence"/>
</dbReference>
<keyword evidence="1" id="KW-0472">Membrane</keyword>
<keyword evidence="1" id="KW-1133">Transmembrane helix</keyword>
<evidence type="ECO:0000313" key="2">
    <source>
        <dbReference type="EMBL" id="GAT56177.1"/>
    </source>
</evidence>
<keyword evidence="3" id="KW-1185">Reference proteome</keyword>
<dbReference type="EMBL" id="DF849259">
    <property type="protein sequence ID" value="GAT56177.1"/>
    <property type="molecule type" value="Genomic_DNA"/>
</dbReference>
<proteinExistence type="predicted"/>
<dbReference type="PANTHER" id="PTHR45036:SF1">
    <property type="entry name" value="METHYLTRANSFERASE LIKE 7A"/>
    <property type="match status" value="1"/>
</dbReference>
<dbReference type="Gene3D" id="3.40.50.150">
    <property type="entry name" value="Vaccinia Virus protein VP39"/>
    <property type="match status" value="1"/>
</dbReference>
<gene>
    <name evidence="2" type="ORF">MCHLO_12862</name>
</gene>
<dbReference type="PANTHER" id="PTHR45036">
    <property type="entry name" value="METHYLTRANSFERASE LIKE 7B"/>
    <property type="match status" value="1"/>
</dbReference>
<dbReference type="Pfam" id="PF13489">
    <property type="entry name" value="Methyltransf_23"/>
    <property type="match status" value="1"/>
</dbReference>
<dbReference type="InterPro" id="IPR052356">
    <property type="entry name" value="Thiol_S-MT"/>
</dbReference>
<feature type="transmembrane region" description="Helical" evidence="1">
    <location>
        <begin position="9"/>
        <end position="29"/>
    </location>
</feature>
<accession>A0ABQ0LYP1</accession>
<sequence>MKLSSVLEFVYGMLYAAMISFPSVVRAVFKSPSLLLNPTEMSRIGMAAIWVLFGAGGDEGKRALRQELITPNAQGIVLDIGAGASPLSPQRSRDPTLIFLKHFTGHGHAANYLDHEKVSKYVALEPNTHMHARLREIAEAAGFREDAGTLLILACGAEDADSILSAVGGPVDTMIAMYTLCSIPDPQRAIHALVERVLAPGGKFLMHEHVLSRHADVAWWQRVLTPLWRIFFDGCELHRPTDVWIRELVDGDSGKSWWQDSNMWEGEARAMLPNMNGIFTRSA</sequence>
<organism evidence="2 3">
    <name type="scientific">Mycena chlorophos</name>
    <name type="common">Agaric fungus</name>
    <name type="synonym">Agaricus chlorophos</name>
    <dbReference type="NCBI Taxonomy" id="658473"/>
    <lineage>
        <taxon>Eukaryota</taxon>
        <taxon>Fungi</taxon>
        <taxon>Dikarya</taxon>
        <taxon>Basidiomycota</taxon>
        <taxon>Agaricomycotina</taxon>
        <taxon>Agaricomycetes</taxon>
        <taxon>Agaricomycetidae</taxon>
        <taxon>Agaricales</taxon>
        <taxon>Marasmiineae</taxon>
        <taxon>Mycenaceae</taxon>
        <taxon>Mycena</taxon>
    </lineage>
</organism>
<keyword evidence="1" id="KW-0812">Transmembrane</keyword>
<dbReference type="InterPro" id="IPR029063">
    <property type="entry name" value="SAM-dependent_MTases_sf"/>
</dbReference>
<name>A0ABQ0LYP1_MYCCL</name>
<dbReference type="CDD" id="cd02440">
    <property type="entry name" value="AdoMet_MTases"/>
    <property type="match status" value="1"/>
</dbReference>
<dbReference type="SUPFAM" id="SSF53335">
    <property type="entry name" value="S-adenosyl-L-methionine-dependent methyltransferases"/>
    <property type="match status" value="1"/>
</dbReference>
<protein>
    <recommendedName>
        <fullName evidence="4">S-adenosyl-L-methionine-dependent methyltransferase</fullName>
    </recommendedName>
</protein>
<evidence type="ECO:0008006" key="4">
    <source>
        <dbReference type="Google" id="ProtNLM"/>
    </source>
</evidence>
<reference evidence="2" key="1">
    <citation type="submission" date="2014-09" db="EMBL/GenBank/DDBJ databases">
        <title>Genome sequence of the luminous mushroom Mycena chlorophos for searching fungal bioluminescence genes.</title>
        <authorList>
            <person name="Tanaka Y."/>
            <person name="Kasuga D."/>
            <person name="Oba Y."/>
            <person name="Hase S."/>
            <person name="Sato K."/>
            <person name="Oba Y."/>
            <person name="Sakakibara Y."/>
        </authorList>
    </citation>
    <scope>NUCLEOTIDE SEQUENCE</scope>
</reference>